<dbReference type="AlphaFoldDB" id="A0A514CL32"/>
<dbReference type="InterPro" id="IPR019861">
    <property type="entry name" value="PorP/SprF_Bacteroidetes"/>
</dbReference>
<dbReference type="OrthoDB" id="978914at2"/>
<gene>
    <name evidence="1" type="ORF">FKX85_16030</name>
</gene>
<evidence type="ECO:0000313" key="2">
    <source>
        <dbReference type="Proteomes" id="UP000316614"/>
    </source>
</evidence>
<dbReference type="Proteomes" id="UP000316614">
    <property type="component" value="Chromosome"/>
</dbReference>
<sequence>MRKILIILLLIMAAPLTVMGQSRKYISQFSFFQSYFNPGLTGYEGSALRGFIRNRWSGFEGAPRTMFFSGELDFAEMKGARDPSLTGKNAVGLNLLFDKYGAFAETGLVLSYASRVRLTAKHNLRLGAGVSYTNIKLDGTAMTAEQQNDEVLGKYIGGFSDMQIVDFNIGLALTHSQYYISYAMHQVNGGRISSGDDFLDGRPVNYIVQAGYREALSDKLAVITNIYFRSQNDLFNNVEFNVKALLMDKFWIGGGHRVDYANNLQVGLLTNRFRFGYVYEFPTNGSYHFPGSTQEFMLVFNLFRKNERRYADEVLIW</sequence>
<reference evidence="1 2" key="1">
    <citation type="submission" date="2019-06" db="EMBL/GenBank/DDBJ databases">
        <title>Echinicola alkalisoli sp. nov. isolated from saline soil.</title>
        <authorList>
            <person name="Sun J.-Q."/>
            <person name="Xu L."/>
        </authorList>
    </citation>
    <scope>NUCLEOTIDE SEQUENCE [LARGE SCALE GENOMIC DNA]</scope>
    <source>
        <strain evidence="1 2">LN3S3</strain>
    </source>
</reference>
<dbReference type="Pfam" id="PF11751">
    <property type="entry name" value="PorP_SprF"/>
    <property type="match status" value="1"/>
</dbReference>
<accession>A0A514CL32</accession>
<name>A0A514CL32_9BACT</name>
<organism evidence="1 2">
    <name type="scientific">Echinicola soli</name>
    <dbReference type="NCBI Taxonomy" id="2591634"/>
    <lineage>
        <taxon>Bacteria</taxon>
        <taxon>Pseudomonadati</taxon>
        <taxon>Bacteroidota</taxon>
        <taxon>Cytophagia</taxon>
        <taxon>Cytophagales</taxon>
        <taxon>Cyclobacteriaceae</taxon>
        <taxon>Echinicola</taxon>
    </lineage>
</organism>
<dbReference type="NCBIfam" id="TIGR03519">
    <property type="entry name" value="T9SS_PorP_fam"/>
    <property type="match status" value="1"/>
</dbReference>
<keyword evidence="2" id="KW-1185">Reference proteome</keyword>
<proteinExistence type="predicted"/>
<dbReference type="KEGG" id="echi:FKX85_16030"/>
<dbReference type="EMBL" id="CP041253">
    <property type="protein sequence ID" value="QDH80467.1"/>
    <property type="molecule type" value="Genomic_DNA"/>
</dbReference>
<evidence type="ECO:0000313" key="1">
    <source>
        <dbReference type="EMBL" id="QDH80467.1"/>
    </source>
</evidence>
<protein>
    <submittedName>
        <fullName evidence="1">Type IX secretion system membrane protein PorP/SprF</fullName>
    </submittedName>
</protein>
<dbReference type="RefSeq" id="WP_141615700.1">
    <property type="nucleotide sequence ID" value="NZ_CP041253.1"/>
</dbReference>